<feature type="domain" description="Protein kinase" evidence="11">
    <location>
        <begin position="25"/>
        <end position="305"/>
    </location>
</feature>
<keyword evidence="4 12" id="KW-0808">Transferase</keyword>
<dbReference type="Pfam" id="PF00400">
    <property type="entry name" value="WD40"/>
    <property type="match status" value="2"/>
</dbReference>
<dbReference type="GO" id="GO:0034271">
    <property type="term" value="C:phosphatidylinositol 3-kinase complex, class III, type I"/>
    <property type="evidence" value="ECO:0007669"/>
    <property type="project" value="TreeGrafter"/>
</dbReference>
<dbReference type="InterPro" id="IPR011009">
    <property type="entry name" value="Kinase-like_dom_sf"/>
</dbReference>
<proteinExistence type="predicted"/>
<dbReference type="CDD" id="cd13980">
    <property type="entry name" value="STKc_Vps15"/>
    <property type="match status" value="1"/>
</dbReference>
<dbReference type="InterPro" id="IPR055231">
    <property type="entry name" value="2AA_helical"/>
</dbReference>
<evidence type="ECO:0000313" key="12">
    <source>
        <dbReference type="EMBL" id="MDI1486405.1"/>
    </source>
</evidence>
<feature type="compositionally biased region" description="Basic and acidic residues" evidence="10">
    <location>
        <begin position="980"/>
        <end position="990"/>
    </location>
</feature>
<dbReference type="GO" id="GO:0004674">
    <property type="term" value="F:protein serine/threonine kinase activity"/>
    <property type="evidence" value="ECO:0007669"/>
    <property type="project" value="UniProtKB-KW"/>
</dbReference>
<dbReference type="FunFam" id="1.10.510.10:FF:000497">
    <property type="entry name" value="Phosphoinositide 3-kinase regulatory subunit"/>
    <property type="match status" value="1"/>
</dbReference>
<dbReference type="InterPro" id="IPR000719">
    <property type="entry name" value="Prot_kinase_dom"/>
</dbReference>
<evidence type="ECO:0000256" key="9">
    <source>
        <dbReference type="PROSITE-ProRule" id="PRU00221"/>
    </source>
</evidence>
<keyword evidence="3 9" id="KW-0853">WD repeat</keyword>
<dbReference type="InterPro" id="IPR036322">
    <property type="entry name" value="WD40_repeat_dom_sf"/>
</dbReference>
<dbReference type="EC" id="2.7.11.1" evidence="1"/>
<evidence type="ECO:0000256" key="10">
    <source>
        <dbReference type="SAM" id="MobiDB-lite"/>
    </source>
</evidence>
<evidence type="ECO:0000259" key="11">
    <source>
        <dbReference type="PROSITE" id="PS50011"/>
    </source>
</evidence>
<dbReference type="GO" id="GO:0034272">
    <property type="term" value="C:phosphatidylinositol 3-kinase complex, class III, type II"/>
    <property type="evidence" value="ECO:0007669"/>
    <property type="project" value="TreeGrafter"/>
</dbReference>
<dbReference type="InterPro" id="IPR015943">
    <property type="entry name" value="WD40/YVTN_repeat-like_dom_sf"/>
</dbReference>
<feature type="compositionally biased region" description="Polar residues" evidence="10">
    <location>
        <begin position="1026"/>
        <end position="1036"/>
    </location>
</feature>
<keyword evidence="2" id="KW-0723">Serine/threonine-protein kinase</keyword>
<keyword evidence="8" id="KW-0067">ATP-binding</keyword>
<dbReference type="InterPro" id="IPR008271">
    <property type="entry name" value="Ser/Thr_kinase_AS"/>
</dbReference>
<evidence type="ECO:0000256" key="7">
    <source>
        <dbReference type="ARBA" id="ARBA00022777"/>
    </source>
</evidence>
<dbReference type="EMBL" id="JAPUFD010000003">
    <property type="protein sequence ID" value="MDI1486405.1"/>
    <property type="molecule type" value="Genomic_DNA"/>
</dbReference>
<dbReference type="SUPFAM" id="SSF48371">
    <property type="entry name" value="ARM repeat"/>
    <property type="match status" value="1"/>
</dbReference>
<keyword evidence="7 12" id="KW-0418">Kinase</keyword>
<dbReference type="PROSITE" id="PS50011">
    <property type="entry name" value="PROTEIN_KINASE_DOM"/>
    <property type="match status" value="1"/>
</dbReference>
<sequence>MGQALSLAAPPGGSAGIDVPELSDLHYEKSLGTARLMKCVRARHQDGLVVVKLVMKPLASYDLSKYIKDIRSERDRLVDVPNALGYQRVFETSTNGFLVRQYFYSSLYDRFSTRPFLEHIEKKWIAYQLLCAVRDSHSKDVYHGDIKTENVLVTSWHWLYLTDYSASYKPAYVPEDNPADFSYFFDNSGRRTCYLAPERFLTAGASDEGRGITWAMDVFSAGCVIAELFTETPIFNLSQLFKYRKGEYDPDLAYMNKIHDEDIREMVSHMIQLQPESRYSADEYLKFWKKKAFPDYFYSFLHQYMGSITDPSSGLSSIHPETSNFGDADERIEKIFNDFDKISFSLNQNNNPDRAQTQLGPSAPSDEIIPVQVDIPDHMHQATSEVRFDVDDGSLIFLTLVVSSLRHTARASARIRACDLMLAFAERVTDEAKLDRVLPYVVALLGDRADGVRIAALRTMTQVLALVKTVTPVNAYAFTEYIKQRLAPFTGGPGPLKVSTLARATYASCIASLAHSSLRMLDMAQALRAEGSLPRTEKDADEEGGSELAFRDTYDHTKAELLDTFEEHTKALLVDPSSSVRRALLGSVASLCVFFGTHRANEVVLTYLNTYLNDTDWILKCAFFRTIVGVAAFVGGPSLEDFILPLMIPALVDKEDFVVQQVLSSFANMAELGLLQRTTTWEMIDVAARYSMHPNYWVREAAIHFVSASTRYISVADRHCIVAPLLKPYLKSSIREFSEHAILDALKKPLPSAILDMALHWAAKSSNGIFWKPNKSHRSFSLASPALAVPIISSKDLKSNALSECAKTVEDEGWIKRLRGIGMTSDDGMKLVALKGYIWRLASERTQSAKSSGASALDSVMPLKNLKVTPLTVFFEKEKRTPPRQRRADRSVERPSSKRRQMQRQNHTITDALLDASTSIEDPLAQRKRSYANARKERLSSLQEDKSRQGIEDSPDKNHSDSASPPHHDHSNARGMPRGTGDEDGSRTNGEESDGSTRPTEVVRARSSIRHKSSAINLLNRRDTSKTPAKTGTDVANATGRIQGPPHGENAESLVTADANTHDTEAEPSSPTDGGHSYDGNDPSVLKLLDSLASDYYPRDIVDFGPMVTPARKHHSMKRADATNAEQSWRPQGVLIATFGEHTRRISRVEPSPDHAFFISGSEDGTVRVWDTFRLEKNLAHRSRQIFTHHDGAAITALCFVENTHTFVSAASDGTIKAVKIDYSLEKGTPKYGRQRIMRNYQLPSPEFAVWLEHTKTENASVLFMATNTSRIIALDLKNMTELYVLLNPLHHGTPTCFCTDHSQAWLVVGTSHGILDLWDLRFHLRVKAWGIVGGMPIHRLSPSPFHPQGAKVCLTGGTGHSDLTIWDLESGACLEIFRGGITRTSSKENLRSYEAIRIDDEKPEGMLGRYAASTDPLQDDLERQDQGFRSFATYSDSLDEPRANIKTGFFLIGGTDRRLRCWDLHSATDSKVISGLDVEESQPKYATTHPATTLTMHTERLSQSGSQQPDTPGKVKRTTGKQPRNSVISLQQQSLLRSHLDEITDVCVLEAPIGMTVSADRMGCIYVFQ</sequence>
<dbReference type="Gene3D" id="1.10.510.10">
    <property type="entry name" value="Transferase(Phosphotransferase) domain 1"/>
    <property type="match status" value="1"/>
</dbReference>
<name>A0AA43TTP9_9LECA</name>
<dbReference type="SMART" id="SM00220">
    <property type="entry name" value="S_TKc"/>
    <property type="match status" value="1"/>
</dbReference>
<accession>A0AA43TTP9</accession>
<evidence type="ECO:0000256" key="3">
    <source>
        <dbReference type="ARBA" id="ARBA00022574"/>
    </source>
</evidence>
<feature type="region of interest" description="Disordered" evidence="10">
    <location>
        <begin position="1500"/>
        <end position="1525"/>
    </location>
</feature>
<dbReference type="GO" id="GO:0005770">
    <property type="term" value="C:late endosome"/>
    <property type="evidence" value="ECO:0007669"/>
    <property type="project" value="TreeGrafter"/>
</dbReference>
<comment type="caution">
    <text evidence="12">The sequence shown here is derived from an EMBL/GenBank/DDBJ whole genome shotgun (WGS) entry which is preliminary data.</text>
</comment>
<dbReference type="Pfam" id="PF22956">
    <property type="entry name" value="VPS15-like_hel"/>
    <property type="match status" value="1"/>
</dbReference>
<dbReference type="GO" id="GO:0071561">
    <property type="term" value="C:nucleus-vacuole junction"/>
    <property type="evidence" value="ECO:0007669"/>
    <property type="project" value="TreeGrafter"/>
</dbReference>
<dbReference type="GO" id="GO:0045324">
    <property type="term" value="P:late endosome to vacuole transport"/>
    <property type="evidence" value="ECO:0007669"/>
    <property type="project" value="InterPro"/>
</dbReference>
<gene>
    <name evidence="12" type="primary">VPS15</name>
    <name evidence="12" type="ORF">OHK93_005633</name>
</gene>
<evidence type="ECO:0000313" key="13">
    <source>
        <dbReference type="Proteomes" id="UP001161017"/>
    </source>
</evidence>
<feature type="compositionally biased region" description="Basic and acidic residues" evidence="10">
    <location>
        <begin position="876"/>
        <end position="896"/>
    </location>
</feature>
<dbReference type="PANTHER" id="PTHR17583:SF0">
    <property type="entry name" value="PHOSPHOINOSITIDE 3-KINASE REGULATORY SUBUNIT 4"/>
    <property type="match status" value="1"/>
</dbReference>
<dbReference type="GO" id="GO:0006623">
    <property type="term" value="P:protein targeting to vacuole"/>
    <property type="evidence" value="ECO:0007669"/>
    <property type="project" value="TreeGrafter"/>
</dbReference>
<feature type="compositionally biased region" description="Polar residues" evidence="10">
    <location>
        <begin position="1502"/>
        <end position="1511"/>
    </location>
</feature>
<dbReference type="PROSITE" id="PS50294">
    <property type="entry name" value="WD_REPEATS_REGION"/>
    <property type="match status" value="1"/>
</dbReference>
<dbReference type="InterPro" id="IPR001680">
    <property type="entry name" value="WD40_rpt"/>
</dbReference>
<keyword evidence="5" id="KW-0677">Repeat</keyword>
<protein>
    <recommendedName>
        <fullName evidence="1">non-specific serine/threonine protein kinase</fullName>
        <ecNumber evidence="1">2.7.11.1</ecNumber>
    </recommendedName>
</protein>
<feature type="repeat" description="WD" evidence="9">
    <location>
        <begin position="1139"/>
        <end position="1171"/>
    </location>
</feature>
<dbReference type="Gene3D" id="2.130.10.10">
    <property type="entry name" value="YVTN repeat-like/Quinoprotein amine dehydrogenase"/>
    <property type="match status" value="2"/>
</dbReference>
<evidence type="ECO:0000256" key="4">
    <source>
        <dbReference type="ARBA" id="ARBA00022679"/>
    </source>
</evidence>
<dbReference type="PROSITE" id="PS00108">
    <property type="entry name" value="PROTEIN_KINASE_ST"/>
    <property type="match status" value="1"/>
</dbReference>
<evidence type="ECO:0000256" key="1">
    <source>
        <dbReference type="ARBA" id="ARBA00012513"/>
    </source>
</evidence>
<evidence type="ECO:0000256" key="5">
    <source>
        <dbReference type="ARBA" id="ARBA00022737"/>
    </source>
</evidence>
<dbReference type="PANTHER" id="PTHR17583">
    <property type="entry name" value="PHOSPHOINOSITIDE 3-KINASE REGULATORY SUBUNIT 4"/>
    <property type="match status" value="1"/>
</dbReference>
<dbReference type="InterPro" id="IPR011989">
    <property type="entry name" value="ARM-like"/>
</dbReference>
<dbReference type="SUPFAM" id="SSF56112">
    <property type="entry name" value="Protein kinase-like (PK-like)"/>
    <property type="match status" value="1"/>
</dbReference>
<dbReference type="GO" id="GO:0016236">
    <property type="term" value="P:macroautophagy"/>
    <property type="evidence" value="ECO:0007669"/>
    <property type="project" value="InterPro"/>
</dbReference>
<dbReference type="SUPFAM" id="SSF50978">
    <property type="entry name" value="WD40 repeat-like"/>
    <property type="match status" value="1"/>
</dbReference>
<dbReference type="InterPro" id="IPR045162">
    <property type="entry name" value="Vps15-like"/>
</dbReference>
<dbReference type="PROSITE" id="PS50082">
    <property type="entry name" value="WD_REPEATS_2"/>
    <property type="match status" value="1"/>
</dbReference>
<dbReference type="SMART" id="SM00320">
    <property type="entry name" value="WD40"/>
    <property type="match status" value="5"/>
</dbReference>
<dbReference type="FunFam" id="1.25.10.10:FF:000342">
    <property type="entry name" value="Serine/threonine-protein kinase VPS15"/>
    <property type="match status" value="1"/>
</dbReference>
<evidence type="ECO:0000256" key="2">
    <source>
        <dbReference type="ARBA" id="ARBA00022527"/>
    </source>
</evidence>
<evidence type="ECO:0000256" key="6">
    <source>
        <dbReference type="ARBA" id="ARBA00022741"/>
    </source>
</evidence>
<dbReference type="Gene3D" id="1.25.10.10">
    <property type="entry name" value="Leucine-rich Repeat Variant"/>
    <property type="match status" value="2"/>
</dbReference>
<feature type="compositionally biased region" description="Basic and acidic residues" evidence="10">
    <location>
        <begin position="934"/>
        <end position="972"/>
    </location>
</feature>
<dbReference type="GO" id="GO:0005524">
    <property type="term" value="F:ATP binding"/>
    <property type="evidence" value="ECO:0007669"/>
    <property type="project" value="UniProtKB-KW"/>
</dbReference>
<dbReference type="Pfam" id="PF00069">
    <property type="entry name" value="Pkinase"/>
    <property type="match status" value="1"/>
</dbReference>
<dbReference type="InterPro" id="IPR016024">
    <property type="entry name" value="ARM-type_fold"/>
</dbReference>
<keyword evidence="13" id="KW-1185">Reference proteome</keyword>
<dbReference type="Proteomes" id="UP001161017">
    <property type="component" value="Unassembled WGS sequence"/>
</dbReference>
<feature type="region of interest" description="Disordered" evidence="10">
    <location>
        <begin position="876"/>
        <end position="1082"/>
    </location>
</feature>
<keyword evidence="6" id="KW-0547">Nucleotide-binding</keyword>
<evidence type="ECO:0000256" key="8">
    <source>
        <dbReference type="ARBA" id="ARBA00022840"/>
    </source>
</evidence>
<reference evidence="12" key="1">
    <citation type="journal article" date="2023" name="Genome Biol. Evol.">
        <title>First Whole Genome Sequence and Flow Cytometry Genome Size Data for the Lichen-Forming Fungus Ramalina farinacea (Ascomycota).</title>
        <authorList>
            <person name="Llewellyn T."/>
            <person name="Mian S."/>
            <person name="Hill R."/>
            <person name="Leitch I.J."/>
            <person name="Gaya E."/>
        </authorList>
    </citation>
    <scope>NUCLEOTIDE SEQUENCE</scope>
    <source>
        <strain evidence="12">LIQ254RAFAR</strain>
    </source>
</reference>
<organism evidence="12 13">
    <name type="scientific">Ramalina farinacea</name>
    <dbReference type="NCBI Taxonomy" id="258253"/>
    <lineage>
        <taxon>Eukaryota</taxon>
        <taxon>Fungi</taxon>
        <taxon>Dikarya</taxon>
        <taxon>Ascomycota</taxon>
        <taxon>Pezizomycotina</taxon>
        <taxon>Lecanoromycetes</taxon>
        <taxon>OSLEUM clade</taxon>
        <taxon>Lecanoromycetidae</taxon>
        <taxon>Lecanorales</taxon>
        <taxon>Lecanorineae</taxon>
        <taxon>Ramalinaceae</taxon>
        <taxon>Ramalina</taxon>
    </lineage>
</organism>